<evidence type="ECO:0000256" key="1">
    <source>
        <dbReference type="SAM" id="MobiDB-lite"/>
    </source>
</evidence>
<gene>
    <name evidence="2" type="ORF">NEUTE1DRAFT_118590</name>
</gene>
<dbReference type="KEGG" id="nte:NEUTE1DRAFT118590"/>
<keyword evidence="3" id="KW-1185">Reference proteome</keyword>
<dbReference type="RefSeq" id="XP_009855602.1">
    <property type="nucleotide sequence ID" value="XM_009857300.1"/>
</dbReference>
<dbReference type="EMBL" id="GL891382">
    <property type="protein sequence ID" value="EGO51958.1"/>
    <property type="molecule type" value="Genomic_DNA"/>
</dbReference>
<evidence type="ECO:0000313" key="3">
    <source>
        <dbReference type="Proteomes" id="UP000008065"/>
    </source>
</evidence>
<dbReference type="AlphaFoldDB" id="F8MYW0"/>
<name>F8MYW0_NEUT8</name>
<dbReference type="Proteomes" id="UP000008065">
    <property type="component" value="Unassembled WGS sequence"/>
</dbReference>
<evidence type="ECO:0000313" key="2">
    <source>
        <dbReference type="EMBL" id="EGO51958.1"/>
    </source>
</evidence>
<feature type="region of interest" description="Disordered" evidence="1">
    <location>
        <begin position="33"/>
        <end position="65"/>
    </location>
</feature>
<protein>
    <submittedName>
        <fullName evidence="2">Uncharacterized protein</fullName>
    </submittedName>
</protein>
<accession>F8MYW0</accession>
<dbReference type="GeneID" id="20823604"/>
<dbReference type="VEuPathDB" id="FungiDB:NEUTE1DRAFT_118590"/>
<dbReference type="HOGENOM" id="CLU_2850268_0_0_1"/>
<proteinExistence type="predicted"/>
<organism evidence="2 3">
    <name type="scientific">Neurospora tetrasperma (strain FGSC 2508 / ATCC MYA-4615 / P0657)</name>
    <dbReference type="NCBI Taxonomy" id="510951"/>
    <lineage>
        <taxon>Eukaryota</taxon>
        <taxon>Fungi</taxon>
        <taxon>Dikarya</taxon>
        <taxon>Ascomycota</taxon>
        <taxon>Pezizomycotina</taxon>
        <taxon>Sordariomycetes</taxon>
        <taxon>Sordariomycetidae</taxon>
        <taxon>Sordariales</taxon>
        <taxon>Sordariaceae</taxon>
        <taxon>Neurospora</taxon>
    </lineage>
</organism>
<sequence length="65" mass="7139">MFLSRQFSSHQFRIDWIEETVSTVIRVVSKKVGCTKQHVGPGGSGNGQNSSVGMKNPQRKTSTDS</sequence>
<reference evidence="3" key="1">
    <citation type="journal article" date="2011" name="Genetics">
        <title>Massive changes in genome architecture accompany the transition to self-fertility in the filamentous fungus Neurospora tetrasperma.</title>
        <authorList>
            <person name="Ellison C.E."/>
            <person name="Stajich J.E."/>
            <person name="Jacobson D.J."/>
            <person name="Natvig D.O."/>
            <person name="Lapidus A."/>
            <person name="Foster B."/>
            <person name="Aerts A."/>
            <person name="Riley R."/>
            <person name="Lindquist E.A."/>
            <person name="Grigoriev I.V."/>
            <person name="Taylor J.W."/>
        </authorList>
    </citation>
    <scope>NUCLEOTIDE SEQUENCE [LARGE SCALE GENOMIC DNA]</scope>
    <source>
        <strain evidence="3">FGSC 2508 / P0657</strain>
    </source>
</reference>